<reference evidence="1 2" key="1">
    <citation type="journal article" date="2020" name="Cell">
        <title>Large-Scale Comparative Analyses of Tick Genomes Elucidate Their Genetic Diversity and Vector Capacities.</title>
        <authorList>
            <consortium name="Tick Genome and Microbiome Consortium (TIGMIC)"/>
            <person name="Jia N."/>
            <person name="Wang J."/>
            <person name="Shi W."/>
            <person name="Du L."/>
            <person name="Sun Y."/>
            <person name="Zhan W."/>
            <person name="Jiang J.F."/>
            <person name="Wang Q."/>
            <person name="Zhang B."/>
            <person name="Ji P."/>
            <person name="Bell-Sakyi L."/>
            <person name="Cui X.M."/>
            <person name="Yuan T.T."/>
            <person name="Jiang B.G."/>
            <person name="Yang W.F."/>
            <person name="Lam T.T."/>
            <person name="Chang Q.C."/>
            <person name="Ding S.J."/>
            <person name="Wang X.J."/>
            <person name="Zhu J.G."/>
            <person name="Ruan X.D."/>
            <person name="Zhao L."/>
            <person name="Wei J.T."/>
            <person name="Ye R.Z."/>
            <person name="Que T.C."/>
            <person name="Du C.H."/>
            <person name="Zhou Y.H."/>
            <person name="Cheng J.X."/>
            <person name="Dai P.F."/>
            <person name="Guo W.B."/>
            <person name="Han X.H."/>
            <person name="Huang E.J."/>
            <person name="Li L.F."/>
            <person name="Wei W."/>
            <person name="Gao Y.C."/>
            <person name="Liu J.Z."/>
            <person name="Shao H.Z."/>
            <person name="Wang X."/>
            <person name="Wang C.C."/>
            <person name="Yang T.C."/>
            <person name="Huo Q.B."/>
            <person name="Li W."/>
            <person name="Chen H.Y."/>
            <person name="Chen S.E."/>
            <person name="Zhou L.G."/>
            <person name="Ni X.B."/>
            <person name="Tian J.H."/>
            <person name="Sheng Y."/>
            <person name="Liu T."/>
            <person name="Pan Y.S."/>
            <person name="Xia L.Y."/>
            <person name="Li J."/>
            <person name="Zhao F."/>
            <person name="Cao W.C."/>
        </authorList>
    </citation>
    <scope>NUCLEOTIDE SEQUENCE [LARGE SCALE GENOMIC DNA]</scope>
    <source>
        <strain evidence="1">Iper-2018</strain>
    </source>
</reference>
<evidence type="ECO:0000313" key="2">
    <source>
        <dbReference type="Proteomes" id="UP000805193"/>
    </source>
</evidence>
<proteinExistence type="predicted"/>
<keyword evidence="2" id="KW-1185">Reference proteome</keyword>
<evidence type="ECO:0000313" key="1">
    <source>
        <dbReference type="EMBL" id="KAG0426960.1"/>
    </source>
</evidence>
<dbReference type="Proteomes" id="UP000805193">
    <property type="component" value="Unassembled WGS sequence"/>
</dbReference>
<sequence>MDVVHPSYVRTGDYTGDCAWIRQVVEEQSVCLPVAKVLITGPFGVLETEAAVSSSLPLPYPYLFSNKSEQLLLERGLSFSHETVLALTRSKAQPEIERGERTADHGKGDGILLSPASTSFQALAGLDRPTLIAEQESDPSLRDLHKSEKEGVANKNIAFQTRSGVLYRQSGDKPSHSSRASAARREVNRQNAGALLDNSTISSKYPGFHECVLTSQLMFRREIKSGAEAKSELSDCSFEKTVESGDQGFSGESGTENRLGVG</sequence>
<comment type="caution">
    <text evidence="1">The sequence shown here is derived from an EMBL/GenBank/DDBJ whole genome shotgun (WGS) entry which is preliminary data.</text>
</comment>
<gene>
    <name evidence="1" type="ORF">HPB47_025986</name>
</gene>
<organism evidence="1 2">
    <name type="scientific">Ixodes persulcatus</name>
    <name type="common">Taiga tick</name>
    <dbReference type="NCBI Taxonomy" id="34615"/>
    <lineage>
        <taxon>Eukaryota</taxon>
        <taxon>Metazoa</taxon>
        <taxon>Ecdysozoa</taxon>
        <taxon>Arthropoda</taxon>
        <taxon>Chelicerata</taxon>
        <taxon>Arachnida</taxon>
        <taxon>Acari</taxon>
        <taxon>Parasitiformes</taxon>
        <taxon>Ixodida</taxon>
        <taxon>Ixodoidea</taxon>
        <taxon>Ixodidae</taxon>
        <taxon>Ixodinae</taxon>
        <taxon>Ixodes</taxon>
    </lineage>
</organism>
<name>A0AC60Q086_IXOPE</name>
<dbReference type="EMBL" id="JABSTQ010009670">
    <property type="protein sequence ID" value="KAG0426960.1"/>
    <property type="molecule type" value="Genomic_DNA"/>
</dbReference>
<accession>A0AC60Q086</accession>
<protein>
    <submittedName>
        <fullName evidence="1">Uncharacterized protein</fullName>
    </submittedName>
</protein>